<organism evidence="3 4">
    <name type="scientific">Gloeophyllum trabeum (strain ATCC 11539 / FP-39264 / Madison 617)</name>
    <name type="common">Brown rot fungus</name>
    <dbReference type="NCBI Taxonomy" id="670483"/>
    <lineage>
        <taxon>Eukaryota</taxon>
        <taxon>Fungi</taxon>
        <taxon>Dikarya</taxon>
        <taxon>Basidiomycota</taxon>
        <taxon>Agaricomycotina</taxon>
        <taxon>Agaricomycetes</taxon>
        <taxon>Gloeophyllales</taxon>
        <taxon>Gloeophyllaceae</taxon>
        <taxon>Gloeophyllum</taxon>
    </lineage>
</organism>
<dbReference type="PANTHER" id="PTHR44196:SF1">
    <property type="entry name" value="DEHYDROGENASE_REDUCTASE SDR FAMILY MEMBER 7B"/>
    <property type="match status" value="1"/>
</dbReference>
<dbReference type="Proteomes" id="UP000030669">
    <property type="component" value="Unassembled WGS sequence"/>
</dbReference>
<evidence type="ECO:0000313" key="3">
    <source>
        <dbReference type="EMBL" id="EPQ51395.1"/>
    </source>
</evidence>
<evidence type="ECO:0008006" key="5">
    <source>
        <dbReference type="Google" id="ProtNLM"/>
    </source>
</evidence>
<dbReference type="AlphaFoldDB" id="S7RAV6"/>
<comment type="similarity">
    <text evidence="1">Belongs to the short-chain dehydrogenases/reductases (SDR) family.</text>
</comment>
<dbReference type="Gene3D" id="3.40.50.720">
    <property type="entry name" value="NAD(P)-binding Rossmann-like Domain"/>
    <property type="match status" value="1"/>
</dbReference>
<dbReference type="GeneID" id="19302694"/>
<dbReference type="EMBL" id="KB469311">
    <property type="protein sequence ID" value="EPQ51395.1"/>
    <property type="molecule type" value="Genomic_DNA"/>
</dbReference>
<dbReference type="KEGG" id="gtr:GLOTRDRAFT_133257"/>
<dbReference type="RefSeq" id="XP_007870353.1">
    <property type="nucleotide sequence ID" value="XM_007872162.1"/>
</dbReference>
<dbReference type="Pfam" id="PF00106">
    <property type="entry name" value="adh_short"/>
    <property type="match status" value="1"/>
</dbReference>
<evidence type="ECO:0000256" key="2">
    <source>
        <dbReference type="ARBA" id="ARBA00023002"/>
    </source>
</evidence>
<keyword evidence="4" id="KW-1185">Reference proteome</keyword>
<accession>S7RAV6</accession>
<dbReference type="HOGENOM" id="CLU_609803_0_0_1"/>
<dbReference type="eggNOG" id="ENOG502T1AQ">
    <property type="taxonomic scope" value="Eukaryota"/>
</dbReference>
<keyword evidence="2" id="KW-0560">Oxidoreductase</keyword>
<dbReference type="PANTHER" id="PTHR44196">
    <property type="entry name" value="DEHYDROGENASE/REDUCTASE SDR FAMILY MEMBER 7B"/>
    <property type="match status" value="1"/>
</dbReference>
<reference evidence="3 4" key="1">
    <citation type="journal article" date="2012" name="Science">
        <title>The Paleozoic origin of enzymatic lignin decomposition reconstructed from 31 fungal genomes.</title>
        <authorList>
            <person name="Floudas D."/>
            <person name="Binder M."/>
            <person name="Riley R."/>
            <person name="Barry K."/>
            <person name="Blanchette R.A."/>
            <person name="Henrissat B."/>
            <person name="Martinez A.T."/>
            <person name="Otillar R."/>
            <person name="Spatafora J.W."/>
            <person name="Yadav J.S."/>
            <person name="Aerts A."/>
            <person name="Benoit I."/>
            <person name="Boyd A."/>
            <person name="Carlson A."/>
            <person name="Copeland A."/>
            <person name="Coutinho P.M."/>
            <person name="de Vries R.P."/>
            <person name="Ferreira P."/>
            <person name="Findley K."/>
            <person name="Foster B."/>
            <person name="Gaskell J."/>
            <person name="Glotzer D."/>
            <person name="Gorecki P."/>
            <person name="Heitman J."/>
            <person name="Hesse C."/>
            <person name="Hori C."/>
            <person name="Igarashi K."/>
            <person name="Jurgens J.A."/>
            <person name="Kallen N."/>
            <person name="Kersten P."/>
            <person name="Kohler A."/>
            <person name="Kuees U."/>
            <person name="Kumar T.K.A."/>
            <person name="Kuo A."/>
            <person name="LaButti K."/>
            <person name="Larrondo L.F."/>
            <person name="Lindquist E."/>
            <person name="Ling A."/>
            <person name="Lombard V."/>
            <person name="Lucas S."/>
            <person name="Lundell T."/>
            <person name="Martin R."/>
            <person name="McLaughlin D.J."/>
            <person name="Morgenstern I."/>
            <person name="Morin E."/>
            <person name="Murat C."/>
            <person name="Nagy L.G."/>
            <person name="Nolan M."/>
            <person name="Ohm R.A."/>
            <person name="Patyshakuliyeva A."/>
            <person name="Rokas A."/>
            <person name="Ruiz-Duenas F.J."/>
            <person name="Sabat G."/>
            <person name="Salamov A."/>
            <person name="Samejima M."/>
            <person name="Schmutz J."/>
            <person name="Slot J.C."/>
            <person name="St John F."/>
            <person name="Stenlid J."/>
            <person name="Sun H."/>
            <person name="Sun S."/>
            <person name="Syed K."/>
            <person name="Tsang A."/>
            <person name="Wiebenga A."/>
            <person name="Young D."/>
            <person name="Pisabarro A."/>
            <person name="Eastwood D.C."/>
            <person name="Martin F."/>
            <person name="Cullen D."/>
            <person name="Grigoriev I.V."/>
            <person name="Hibbett D.S."/>
        </authorList>
    </citation>
    <scope>NUCLEOTIDE SEQUENCE [LARGE SCALE GENOMIC DNA]</scope>
    <source>
        <strain evidence="3 4">ATCC 11539</strain>
    </source>
</reference>
<dbReference type="InterPro" id="IPR036291">
    <property type="entry name" value="NAD(P)-bd_dom_sf"/>
</dbReference>
<dbReference type="SUPFAM" id="SSF51735">
    <property type="entry name" value="NAD(P)-binding Rossmann-fold domains"/>
    <property type="match status" value="1"/>
</dbReference>
<evidence type="ECO:0000313" key="4">
    <source>
        <dbReference type="Proteomes" id="UP000030669"/>
    </source>
</evidence>
<gene>
    <name evidence="3" type="ORF">GLOTRDRAFT_133257</name>
</gene>
<evidence type="ECO:0000256" key="1">
    <source>
        <dbReference type="ARBA" id="ARBA00006484"/>
    </source>
</evidence>
<proteinExistence type="inferred from homology"/>
<dbReference type="GO" id="GO:0016020">
    <property type="term" value="C:membrane"/>
    <property type="evidence" value="ECO:0007669"/>
    <property type="project" value="TreeGrafter"/>
</dbReference>
<dbReference type="GO" id="GO:0016491">
    <property type="term" value="F:oxidoreductase activity"/>
    <property type="evidence" value="ECO:0007669"/>
    <property type="project" value="UniProtKB-KW"/>
</dbReference>
<name>S7RAV6_GLOTA</name>
<protein>
    <recommendedName>
        <fullName evidence="5">NAD P-binding protein</fullName>
    </recommendedName>
</protein>
<dbReference type="InterPro" id="IPR002347">
    <property type="entry name" value="SDR_fam"/>
</dbReference>
<sequence length="449" mass="48544">MALISSCQHLDIRSFSVDVTDFVSHYHANGLTSLCGSDASLMVASTYPTKHAETSLHPRSPRRLPVGVETIVLRAHAGCMCDNGSYSVFQEIRKWGITKALRARFWEGPRRRIAVRCDQGPVVGRDVEEATSRNDDEHKLDYTAARQAEPARDPGIESDSRLDDAAQGNVGYITGVRVCFPSYGQACCGVGESTAYAYARAGARGLFITARAADALVSVAEASPSAAVESCAVDVTDERAVGESAKTCVGVFGRIDVVLANAGYMERFRTIGDADPEEWWSSVGGWQCRERPIPSANPGCMSTSASAFCKTGDDECGHPCAAGGVFTVLTTAPCTAWYHMSKHAINRFAASTHAGASRPTAYADPRADLVADERARREGVLGPPRAHINSHPSWPRTLDEKVEIARRSLVRLTSGSEDYLGGRFVSCTWDRDELAARRTEIEEGDFVEA</sequence>
<dbReference type="OrthoDB" id="1933717at2759"/>